<evidence type="ECO:0000313" key="1">
    <source>
        <dbReference type="EMBL" id="WEX81236.1"/>
    </source>
</evidence>
<dbReference type="EMBL" id="CP120370">
    <property type="protein sequence ID" value="WEX81236.1"/>
    <property type="molecule type" value="Genomic_DNA"/>
</dbReference>
<reference evidence="1 2" key="1">
    <citation type="submission" date="2023-03" db="EMBL/GenBank/DDBJ databases">
        <authorList>
            <person name="Kaur S."/>
            <person name="Espinosa-Saiz D."/>
            <person name="Velazquez E."/>
            <person name="Menendez E."/>
            <person name="diCenzo G.C."/>
        </authorList>
    </citation>
    <scope>NUCLEOTIDE SEQUENCE [LARGE SCALE GENOMIC DNA]</scope>
    <source>
        <strain evidence="1 2">LMG 27395</strain>
    </source>
</reference>
<evidence type="ECO:0008006" key="3">
    <source>
        <dbReference type="Google" id="ProtNLM"/>
    </source>
</evidence>
<keyword evidence="2" id="KW-1185">Reference proteome</keyword>
<dbReference type="RefSeq" id="WP_280731976.1">
    <property type="nucleotide sequence ID" value="NZ_CP120367.1"/>
</dbReference>
<name>A0ABY8CW87_9HYPH</name>
<protein>
    <recommendedName>
        <fullName evidence="3">DUF2283 domain-containing protein</fullName>
    </recommendedName>
</protein>
<dbReference type="Proteomes" id="UP001235547">
    <property type="component" value="Chromosome 2"/>
</dbReference>
<gene>
    <name evidence="1" type="ORF">PYH38_000628</name>
</gene>
<proteinExistence type="predicted"/>
<evidence type="ECO:0000313" key="2">
    <source>
        <dbReference type="Proteomes" id="UP001235547"/>
    </source>
</evidence>
<sequence>MEDNRATVTAEFMDNDIDVVSNDPLIGTLELISEQDEVIEVSLDRERAEALLSALLQFLAQGEGDDTPRITASTLQ</sequence>
<organism evidence="1 2">
    <name type="scientific">Sinorhizobium numidicum</name>
    <dbReference type="NCBI Taxonomy" id="680248"/>
    <lineage>
        <taxon>Bacteria</taxon>
        <taxon>Pseudomonadati</taxon>
        <taxon>Pseudomonadota</taxon>
        <taxon>Alphaproteobacteria</taxon>
        <taxon>Hyphomicrobiales</taxon>
        <taxon>Rhizobiaceae</taxon>
        <taxon>Sinorhizobium/Ensifer group</taxon>
        <taxon>Sinorhizobium</taxon>
    </lineage>
</organism>
<accession>A0ABY8CW87</accession>